<dbReference type="InterPro" id="IPR036662">
    <property type="entry name" value="PTS_EIIA_man-typ_sf"/>
</dbReference>
<accession>A0AAE3HED2</accession>
<gene>
    <name evidence="3" type="ORF">NSA47_08310</name>
</gene>
<dbReference type="PANTHER" id="PTHR33799">
    <property type="entry name" value="PTS PERMEASE-RELATED-RELATED"/>
    <property type="match status" value="1"/>
</dbReference>
<comment type="caution">
    <text evidence="3">The sequence shown here is derived from an EMBL/GenBank/DDBJ whole genome shotgun (WGS) entry which is preliminary data.</text>
</comment>
<dbReference type="RefSeq" id="WP_257530866.1">
    <property type="nucleotide sequence ID" value="NZ_JANKAS010000006.1"/>
</dbReference>
<organism evidence="3 4">
    <name type="scientific">Irregularibacter muris</name>
    <dbReference type="NCBI Taxonomy" id="1796619"/>
    <lineage>
        <taxon>Bacteria</taxon>
        <taxon>Bacillati</taxon>
        <taxon>Bacillota</taxon>
        <taxon>Clostridia</taxon>
        <taxon>Eubacteriales</taxon>
        <taxon>Eubacteriaceae</taxon>
        <taxon>Irregularibacter</taxon>
    </lineage>
</organism>
<dbReference type="PROSITE" id="PS51096">
    <property type="entry name" value="PTS_EIIA_TYPE_4"/>
    <property type="match status" value="1"/>
</dbReference>
<evidence type="ECO:0000313" key="3">
    <source>
        <dbReference type="EMBL" id="MCR1898986.1"/>
    </source>
</evidence>
<reference evidence="3" key="1">
    <citation type="submission" date="2022-07" db="EMBL/GenBank/DDBJ databases">
        <title>Enhanced cultured diversity of the mouse gut microbiota enables custom-made synthetic communities.</title>
        <authorList>
            <person name="Afrizal A."/>
        </authorList>
    </citation>
    <scope>NUCLEOTIDE SEQUENCE</scope>
    <source>
        <strain evidence="3">DSM 28593</strain>
    </source>
</reference>
<dbReference type="InterPro" id="IPR004701">
    <property type="entry name" value="PTS_EIIA_man-typ"/>
</dbReference>
<evidence type="ECO:0000259" key="2">
    <source>
        <dbReference type="PROSITE" id="PS51096"/>
    </source>
</evidence>
<dbReference type="GO" id="GO:0016740">
    <property type="term" value="F:transferase activity"/>
    <property type="evidence" value="ECO:0007669"/>
    <property type="project" value="UniProtKB-KW"/>
</dbReference>
<proteinExistence type="predicted"/>
<dbReference type="Pfam" id="PF03610">
    <property type="entry name" value="EIIA-man"/>
    <property type="match status" value="1"/>
</dbReference>
<dbReference type="Proteomes" id="UP001205748">
    <property type="component" value="Unassembled WGS sequence"/>
</dbReference>
<protein>
    <recommendedName>
        <fullName evidence="2">PTS EIIA type-4 domain-containing protein</fullName>
    </recommendedName>
</protein>
<keyword evidence="1" id="KW-0808">Transferase</keyword>
<dbReference type="SUPFAM" id="SSF53062">
    <property type="entry name" value="PTS system fructose IIA component-like"/>
    <property type="match status" value="1"/>
</dbReference>
<sequence>MAKLNIVIGTHGRFGEELIKSAEMILGRMENVKSVSLLPSTSFEEFMHEVDSILGNLEGQILSLVDLHGGTPCNVFTALTKRYHHDVVTGVNLPMLIDLYLNVINSEVLDIDQVIQNCINTIQSSAIHTNKTVQ</sequence>
<dbReference type="PANTHER" id="PTHR33799:SF1">
    <property type="entry name" value="PTS SYSTEM MANNOSE-SPECIFIC EIIAB COMPONENT-RELATED"/>
    <property type="match status" value="1"/>
</dbReference>
<dbReference type="EMBL" id="JANKAS010000006">
    <property type="protein sequence ID" value="MCR1898986.1"/>
    <property type="molecule type" value="Genomic_DNA"/>
</dbReference>
<evidence type="ECO:0000313" key="4">
    <source>
        <dbReference type="Proteomes" id="UP001205748"/>
    </source>
</evidence>
<feature type="domain" description="PTS EIIA type-4" evidence="2">
    <location>
        <begin position="3"/>
        <end position="127"/>
    </location>
</feature>
<dbReference type="AlphaFoldDB" id="A0AAE3HED2"/>
<dbReference type="InterPro" id="IPR051471">
    <property type="entry name" value="Bacterial_PTS_sugar_comp"/>
</dbReference>
<name>A0AAE3HED2_9FIRM</name>
<dbReference type="GO" id="GO:0009401">
    <property type="term" value="P:phosphoenolpyruvate-dependent sugar phosphotransferase system"/>
    <property type="evidence" value="ECO:0007669"/>
    <property type="project" value="InterPro"/>
</dbReference>
<dbReference type="GO" id="GO:0016020">
    <property type="term" value="C:membrane"/>
    <property type="evidence" value="ECO:0007669"/>
    <property type="project" value="InterPro"/>
</dbReference>
<keyword evidence="4" id="KW-1185">Reference proteome</keyword>
<evidence type="ECO:0000256" key="1">
    <source>
        <dbReference type="ARBA" id="ARBA00022679"/>
    </source>
</evidence>
<dbReference type="Gene3D" id="3.40.50.510">
    <property type="entry name" value="Phosphotransferase system, mannose-type IIA component"/>
    <property type="match status" value="1"/>
</dbReference>